<protein>
    <submittedName>
        <fullName evidence="1">Uncharacterized protein</fullName>
    </submittedName>
</protein>
<proteinExistence type="predicted"/>
<gene>
    <name evidence="1" type="ORF">TRITD_2Av1G088840</name>
</gene>
<dbReference type="AlphaFoldDB" id="A0A9R1R601"/>
<name>A0A9R1R601_TRITD</name>
<dbReference type="PANTHER" id="PTHR35687">
    <property type="entry name" value="OS07G0516700 PROTEIN"/>
    <property type="match status" value="1"/>
</dbReference>
<organism evidence="1 2">
    <name type="scientific">Triticum turgidum subsp. durum</name>
    <name type="common">Durum wheat</name>
    <name type="synonym">Triticum durum</name>
    <dbReference type="NCBI Taxonomy" id="4567"/>
    <lineage>
        <taxon>Eukaryota</taxon>
        <taxon>Viridiplantae</taxon>
        <taxon>Streptophyta</taxon>
        <taxon>Embryophyta</taxon>
        <taxon>Tracheophyta</taxon>
        <taxon>Spermatophyta</taxon>
        <taxon>Magnoliopsida</taxon>
        <taxon>Liliopsida</taxon>
        <taxon>Poales</taxon>
        <taxon>Poaceae</taxon>
        <taxon>BOP clade</taxon>
        <taxon>Pooideae</taxon>
        <taxon>Triticodae</taxon>
        <taxon>Triticeae</taxon>
        <taxon>Triticinae</taxon>
        <taxon>Triticum</taxon>
    </lineage>
</organism>
<dbReference type="EMBL" id="LT934113">
    <property type="protein sequence ID" value="VAH29545.1"/>
    <property type="molecule type" value="Genomic_DNA"/>
</dbReference>
<keyword evidence="2" id="KW-1185">Reference proteome</keyword>
<dbReference type="Proteomes" id="UP000324705">
    <property type="component" value="Chromosome 2A"/>
</dbReference>
<accession>A0A9R1R601</accession>
<reference evidence="1 2" key="1">
    <citation type="submission" date="2017-09" db="EMBL/GenBank/DDBJ databases">
        <authorList>
            <consortium name="International Durum Wheat Genome Sequencing Consortium (IDWGSC)"/>
            <person name="Milanesi L."/>
        </authorList>
    </citation>
    <scope>NUCLEOTIDE SEQUENCE [LARGE SCALE GENOMIC DNA]</scope>
    <source>
        <strain evidence="2">cv. Svevo</strain>
    </source>
</reference>
<evidence type="ECO:0000313" key="1">
    <source>
        <dbReference type="EMBL" id="VAH29545.1"/>
    </source>
</evidence>
<evidence type="ECO:0000313" key="2">
    <source>
        <dbReference type="Proteomes" id="UP000324705"/>
    </source>
</evidence>
<sequence length="133" mass="15131">MPASRYQHRRSSYTKSSLLPPRWLVSAAPSFPKMLMLRAAPMSYAKVDKVDAEEARHWKAQFLIHKALETGPTRRPPAAAPLARAGGCRVVRAVRIGIRLKRLRIAVRSFRLRVCRSVLKHLKNLRRLGSPRS</sequence>
<dbReference type="Gramene" id="TRITD2Av1G088840.1">
    <property type="protein sequence ID" value="TRITD2Av1G088840.1"/>
    <property type="gene ID" value="TRITD2Av1G088840"/>
</dbReference>
<dbReference type="PANTHER" id="PTHR35687:SF1">
    <property type="entry name" value="OS07G0516700 PROTEIN"/>
    <property type="match status" value="1"/>
</dbReference>